<dbReference type="EMBL" id="QNVS01000028">
    <property type="protein sequence ID" value="REC54204.1"/>
    <property type="molecule type" value="Genomic_DNA"/>
</dbReference>
<sequence>MIFDCRVRKLLHFLTEIILKTHKNYIQQRSKFISVNVDNYNVVLNALYNSVLYGYFPTI</sequence>
<keyword evidence="2" id="KW-1185">Reference proteome</keyword>
<name>A0A3D9BL09_9FLAO</name>
<comment type="caution">
    <text evidence="1">The sequence shown here is derived from an EMBL/GenBank/DDBJ whole genome shotgun (WGS) entry which is preliminary data.</text>
</comment>
<evidence type="ECO:0000313" key="1">
    <source>
        <dbReference type="EMBL" id="REC54204.1"/>
    </source>
</evidence>
<organism evidence="1 2">
    <name type="scientific">Chryseobacterium piscium</name>
    <dbReference type="NCBI Taxonomy" id="333702"/>
    <lineage>
        <taxon>Bacteria</taxon>
        <taxon>Pseudomonadati</taxon>
        <taxon>Bacteroidota</taxon>
        <taxon>Flavobacteriia</taxon>
        <taxon>Flavobacteriales</taxon>
        <taxon>Weeksellaceae</taxon>
        <taxon>Chryseobacterium group</taxon>
        <taxon>Chryseobacterium</taxon>
    </lineage>
</organism>
<accession>A0A3D9BL09</accession>
<reference evidence="1 2" key="1">
    <citation type="journal article" date="2006" name="Int. J. Syst. Evol. Microbiol.">
        <title>Chryseobacterium piscium sp. nov., isolated from fish of the South Atlantic Ocean off South Africa.</title>
        <authorList>
            <person name="de Beer H."/>
            <person name="Hugo C.J."/>
            <person name="Jooste P.J."/>
            <person name="Vancanneyt M."/>
            <person name="Coenye T."/>
            <person name="Vandamme P."/>
        </authorList>
    </citation>
    <scope>NUCLEOTIDE SEQUENCE [LARGE SCALE GENOMIC DNA]</scope>
    <source>
        <strain evidence="1 2">CCUG 51923</strain>
    </source>
</reference>
<protein>
    <submittedName>
        <fullName evidence="1">Uncharacterized protein</fullName>
    </submittedName>
</protein>
<evidence type="ECO:0000313" key="2">
    <source>
        <dbReference type="Proteomes" id="UP000256512"/>
    </source>
</evidence>
<gene>
    <name evidence="1" type="ORF">DRF62_10355</name>
</gene>
<proteinExistence type="predicted"/>
<dbReference type="Proteomes" id="UP000256512">
    <property type="component" value="Unassembled WGS sequence"/>
</dbReference>
<dbReference type="AlphaFoldDB" id="A0A3D9BL09"/>